<proteinExistence type="predicted"/>
<protein>
    <submittedName>
        <fullName evidence="1">Uncharacterized protein</fullName>
    </submittedName>
</protein>
<dbReference type="EMBL" id="OCMY01000001">
    <property type="protein sequence ID" value="SOD38800.1"/>
    <property type="molecule type" value="Genomic_DNA"/>
</dbReference>
<gene>
    <name evidence="1" type="ORF">SAMN06273570_3233</name>
</gene>
<evidence type="ECO:0000313" key="1">
    <source>
        <dbReference type="EMBL" id="SOD38800.1"/>
    </source>
</evidence>
<keyword evidence="2" id="KW-1185">Reference proteome</keyword>
<dbReference type="OrthoDB" id="6902230at2"/>
<accession>A0A286BXD3</accession>
<dbReference type="Proteomes" id="UP000219271">
    <property type="component" value="Unassembled WGS sequence"/>
</dbReference>
<dbReference type="AlphaFoldDB" id="A0A286BXD3"/>
<sequence>MSKDLEVPKETGKDYVHTAFKTALGEVPLAGGALVEIFSAVIESPFQKRKIEWMHRVVDAIEELQEKGLKVDELRENEQFISAVFYASHLAMKTHQEEKLQALKNAIMNIAQGFEIDESIQQIYLNYIDQFTVLHVKILRFALSRKVSPNIMMGSLKPILISTYPELDRKEGLVNQIWKELYNSGLISVDSLQGGLSSQGLGQKFTTQLGDNFLRFIEER</sequence>
<name>A0A286BXD3_9GAMM</name>
<evidence type="ECO:0000313" key="2">
    <source>
        <dbReference type="Proteomes" id="UP000219271"/>
    </source>
</evidence>
<dbReference type="RefSeq" id="WP_097096672.1">
    <property type="nucleotide sequence ID" value="NZ_OCMY01000001.1"/>
</dbReference>
<organism evidence="1 2">
    <name type="scientific">Candidatus Pantoea floridensis</name>
    <dbReference type="NCBI Taxonomy" id="1938870"/>
    <lineage>
        <taxon>Bacteria</taxon>
        <taxon>Pseudomonadati</taxon>
        <taxon>Pseudomonadota</taxon>
        <taxon>Gammaproteobacteria</taxon>
        <taxon>Enterobacterales</taxon>
        <taxon>Erwiniaceae</taxon>
        <taxon>Pantoea</taxon>
    </lineage>
</organism>
<reference evidence="2" key="1">
    <citation type="submission" date="2017-09" db="EMBL/GenBank/DDBJ databases">
        <authorList>
            <person name="Varghese N."/>
            <person name="Submissions S."/>
        </authorList>
    </citation>
    <scope>NUCLEOTIDE SEQUENCE [LARGE SCALE GENOMIC DNA]</scope>
    <source>
        <strain evidence="2">JKS000234</strain>
    </source>
</reference>